<accession>A0A1Y2IFF0</accession>
<keyword evidence="3" id="KW-1185">Reference proteome</keyword>
<dbReference type="OrthoDB" id="8922241at2759"/>
<proteinExistence type="predicted"/>
<evidence type="ECO:0000313" key="3">
    <source>
        <dbReference type="Proteomes" id="UP000193067"/>
    </source>
</evidence>
<sequence length="307" mass="32528">MTDHVFGSNIDTGTYGASQDLSTLFDGAAHLQSAWNPPHDVDALSAQATGTPGDFNQDWLLSPIRVTSQSNPIANLSPNATGGVAGGGSMYPATADALAASPCPARAPSPQIDSAIFMQVLESIASETQKEVSSPAFASPSTRAATRSARRVKTSSPYPVTSPSSSSNDSSPTLPPRIATRRNAAVSTPARATSSNPWQCPYCPWIQKTRRSPDLKRHIETHTRSNNANDAKWVCCGVPFGEALARGVPPKVMLGDACMYAGQVMVGGCRQVFSRRDALKRHLRTRTGVCYGDALAPYLRGNQVGAR</sequence>
<dbReference type="AlphaFoldDB" id="A0A1Y2IFF0"/>
<dbReference type="Proteomes" id="UP000193067">
    <property type="component" value="Unassembled WGS sequence"/>
</dbReference>
<organism evidence="2 3">
    <name type="scientific">Trametes coccinea (strain BRFM310)</name>
    <name type="common">Pycnoporus coccineus</name>
    <dbReference type="NCBI Taxonomy" id="1353009"/>
    <lineage>
        <taxon>Eukaryota</taxon>
        <taxon>Fungi</taxon>
        <taxon>Dikarya</taxon>
        <taxon>Basidiomycota</taxon>
        <taxon>Agaricomycotina</taxon>
        <taxon>Agaricomycetes</taxon>
        <taxon>Polyporales</taxon>
        <taxon>Polyporaceae</taxon>
        <taxon>Trametes</taxon>
    </lineage>
</organism>
<protein>
    <submittedName>
        <fullName evidence="2">Uncharacterized protein</fullName>
    </submittedName>
</protein>
<dbReference type="Gene3D" id="3.30.160.60">
    <property type="entry name" value="Classic Zinc Finger"/>
    <property type="match status" value="1"/>
</dbReference>
<feature type="compositionally biased region" description="Low complexity" evidence="1">
    <location>
        <begin position="154"/>
        <end position="172"/>
    </location>
</feature>
<feature type="compositionally biased region" description="Low complexity" evidence="1">
    <location>
        <begin position="133"/>
        <end position="147"/>
    </location>
</feature>
<dbReference type="STRING" id="1353009.A0A1Y2IFF0"/>
<evidence type="ECO:0000256" key="1">
    <source>
        <dbReference type="SAM" id="MobiDB-lite"/>
    </source>
</evidence>
<evidence type="ECO:0000313" key="2">
    <source>
        <dbReference type="EMBL" id="OSC99919.1"/>
    </source>
</evidence>
<gene>
    <name evidence="2" type="ORF">PYCCODRAFT_742485</name>
</gene>
<reference evidence="2 3" key="1">
    <citation type="journal article" date="2015" name="Biotechnol. Biofuels">
        <title>Enhanced degradation of softwood versus hardwood by the white-rot fungus Pycnoporus coccineus.</title>
        <authorList>
            <person name="Couturier M."/>
            <person name="Navarro D."/>
            <person name="Chevret D."/>
            <person name="Henrissat B."/>
            <person name="Piumi F."/>
            <person name="Ruiz-Duenas F.J."/>
            <person name="Martinez A.T."/>
            <person name="Grigoriev I.V."/>
            <person name="Riley R."/>
            <person name="Lipzen A."/>
            <person name="Berrin J.G."/>
            <person name="Master E.R."/>
            <person name="Rosso M.N."/>
        </authorList>
    </citation>
    <scope>NUCLEOTIDE SEQUENCE [LARGE SCALE GENOMIC DNA]</scope>
    <source>
        <strain evidence="2 3">BRFM310</strain>
    </source>
</reference>
<feature type="region of interest" description="Disordered" evidence="1">
    <location>
        <begin position="128"/>
        <end position="177"/>
    </location>
</feature>
<name>A0A1Y2IFF0_TRAC3</name>
<dbReference type="EMBL" id="KZ084123">
    <property type="protein sequence ID" value="OSC99919.1"/>
    <property type="molecule type" value="Genomic_DNA"/>
</dbReference>